<dbReference type="EMBL" id="CP026109">
    <property type="protein sequence ID" value="AUT76675.1"/>
    <property type="molecule type" value="Genomic_DNA"/>
</dbReference>
<dbReference type="AlphaFoldDB" id="A0AAN1MRC2"/>
<evidence type="ECO:0000313" key="1">
    <source>
        <dbReference type="EMBL" id="AUT76675.1"/>
    </source>
</evidence>
<accession>A0AAN1MRC2</accession>
<gene>
    <name evidence="1" type="ORF">C2L64_52225</name>
</gene>
<reference evidence="1 2" key="1">
    <citation type="submission" date="2018-01" db="EMBL/GenBank/DDBJ databases">
        <title>Species boundaries and ecological features among Paraburkholderia terrae DSMZ17804T, P. hospita DSMZ17164T and P. caribensis DSMZ13236T.</title>
        <authorList>
            <person name="Pratama A.A."/>
        </authorList>
    </citation>
    <scope>NUCLEOTIDE SEQUENCE [LARGE SCALE GENOMIC DNA]</scope>
    <source>
        <strain evidence="1 2">DSM 17164</strain>
    </source>
</reference>
<protein>
    <submittedName>
        <fullName evidence="1">Uncharacterized protein</fullName>
    </submittedName>
</protein>
<proteinExistence type="predicted"/>
<sequence>MRASEANTVVANRVPFNLSVVGVHEHEGHCVWDLRYNSTTDIRSQLNFIDTRDTNLRAISSRHVIPTSVTATGLSALRQ</sequence>
<organism evidence="1 2">
    <name type="scientific">Paraburkholderia hospita</name>
    <dbReference type="NCBI Taxonomy" id="169430"/>
    <lineage>
        <taxon>Bacteria</taxon>
        <taxon>Pseudomonadati</taxon>
        <taxon>Pseudomonadota</taxon>
        <taxon>Betaproteobacteria</taxon>
        <taxon>Burkholderiales</taxon>
        <taxon>Burkholderiaceae</taxon>
        <taxon>Paraburkholderia</taxon>
    </lineage>
</organism>
<name>A0AAN1MRC2_9BURK</name>
<dbReference type="RefSeq" id="WP_086917285.1">
    <property type="nucleotide sequence ID" value="NZ_CADFGJ010000011.1"/>
</dbReference>
<dbReference type="Proteomes" id="UP000236649">
    <property type="component" value="Chromosome 5"/>
</dbReference>
<dbReference type="GeneID" id="55536763"/>
<dbReference type="KEGG" id="phs:C2L64_52225"/>
<evidence type="ECO:0000313" key="2">
    <source>
        <dbReference type="Proteomes" id="UP000236649"/>
    </source>
</evidence>